<dbReference type="EC" id="3.2.1.23" evidence="3"/>
<evidence type="ECO:0000256" key="3">
    <source>
        <dbReference type="ARBA" id="ARBA00012756"/>
    </source>
</evidence>
<keyword evidence="7" id="KW-0326">Glycosidase</keyword>
<feature type="domain" description="Beta-galactosidase trimerisation" evidence="9">
    <location>
        <begin position="406"/>
        <end position="625"/>
    </location>
</feature>
<keyword evidence="4" id="KW-0479">Metal-binding</keyword>
<comment type="caution">
    <text evidence="10">The sequence shown here is derived from an EMBL/GenBank/DDBJ whole genome shotgun (WGS) entry which is preliminary data.</text>
</comment>
<organism evidence="10 11">
    <name type="scientific">Sinomonas terrae</name>
    <dbReference type="NCBI Taxonomy" id="2908838"/>
    <lineage>
        <taxon>Bacteria</taxon>
        <taxon>Bacillati</taxon>
        <taxon>Actinomycetota</taxon>
        <taxon>Actinomycetes</taxon>
        <taxon>Micrococcales</taxon>
        <taxon>Micrococcaceae</taxon>
        <taxon>Sinomonas</taxon>
    </lineage>
</organism>
<dbReference type="Pfam" id="PF02449">
    <property type="entry name" value="Glyco_hydro_42"/>
    <property type="match status" value="1"/>
</dbReference>
<dbReference type="SUPFAM" id="SSF52317">
    <property type="entry name" value="Class I glutamine amidotransferase-like"/>
    <property type="match status" value="1"/>
</dbReference>
<dbReference type="Pfam" id="PF08532">
    <property type="entry name" value="Glyco_hydro_42M"/>
    <property type="match status" value="1"/>
</dbReference>
<dbReference type="CDD" id="cd03143">
    <property type="entry name" value="A4_beta-galactosidase_middle_domain"/>
    <property type="match status" value="1"/>
</dbReference>
<dbReference type="EMBL" id="JAKZBV010000001">
    <property type="protein sequence ID" value="MCH6472105.1"/>
    <property type="molecule type" value="Genomic_DNA"/>
</dbReference>
<dbReference type="SUPFAM" id="SSF51445">
    <property type="entry name" value="(Trans)glycosidases"/>
    <property type="match status" value="1"/>
</dbReference>
<evidence type="ECO:0000256" key="5">
    <source>
        <dbReference type="ARBA" id="ARBA00022801"/>
    </source>
</evidence>
<evidence type="ECO:0000256" key="7">
    <source>
        <dbReference type="ARBA" id="ARBA00023295"/>
    </source>
</evidence>
<dbReference type="PANTHER" id="PTHR36447:SF2">
    <property type="entry name" value="BETA-GALACTOSIDASE YESZ"/>
    <property type="match status" value="1"/>
</dbReference>
<evidence type="ECO:0000256" key="6">
    <source>
        <dbReference type="ARBA" id="ARBA00022833"/>
    </source>
</evidence>
<dbReference type="InterPro" id="IPR003476">
    <property type="entry name" value="Glyco_hydro_42"/>
</dbReference>
<dbReference type="Proteomes" id="UP001202922">
    <property type="component" value="Unassembled WGS sequence"/>
</dbReference>
<dbReference type="RefSeq" id="WP_241056014.1">
    <property type="nucleotide sequence ID" value="NZ_JAKZBV010000001.1"/>
</dbReference>
<evidence type="ECO:0000256" key="1">
    <source>
        <dbReference type="ARBA" id="ARBA00001412"/>
    </source>
</evidence>
<comment type="similarity">
    <text evidence="2">Belongs to the glycosyl hydrolase 42 family.</text>
</comment>
<accession>A0ABS9U788</accession>
<dbReference type="InterPro" id="IPR013738">
    <property type="entry name" value="Beta_galactosidase_Trimer"/>
</dbReference>
<dbReference type="Gene3D" id="3.40.50.880">
    <property type="match status" value="1"/>
</dbReference>
<evidence type="ECO:0000313" key="11">
    <source>
        <dbReference type="Proteomes" id="UP001202922"/>
    </source>
</evidence>
<dbReference type="InterPro" id="IPR013529">
    <property type="entry name" value="Glyco_hydro_42_N"/>
</dbReference>
<name>A0ABS9U788_9MICC</name>
<gene>
    <name evidence="10" type="ORF">L0M17_19420</name>
</gene>
<keyword evidence="5" id="KW-0378">Hydrolase</keyword>
<keyword evidence="6" id="KW-0862">Zinc</keyword>
<reference evidence="10 11" key="1">
    <citation type="submission" date="2022-03" db="EMBL/GenBank/DDBJ databases">
        <title>Sinomonas sp. isolated from a soil.</title>
        <authorList>
            <person name="Han J."/>
            <person name="Kim D.-U."/>
        </authorList>
    </citation>
    <scope>NUCLEOTIDE SEQUENCE [LARGE SCALE GENOMIC DNA]</scope>
    <source>
        <strain evidence="10 11">5-5</strain>
    </source>
</reference>
<evidence type="ECO:0000259" key="8">
    <source>
        <dbReference type="Pfam" id="PF02449"/>
    </source>
</evidence>
<comment type="catalytic activity">
    <reaction evidence="1">
        <text>Hydrolysis of terminal non-reducing beta-D-galactose residues in beta-D-galactosides.</text>
        <dbReference type="EC" id="3.2.1.23"/>
    </reaction>
</comment>
<dbReference type="Gene3D" id="3.20.20.80">
    <property type="entry name" value="Glycosidases"/>
    <property type="match status" value="1"/>
</dbReference>
<sequence>MLFGASYYHEYMPIERLEKDLDLMVEAGFTVIRVGESTWASYEPRNGEIGFEALTRVVDRAHAHGLKVIVGTPTYAIPPWLAREYPEVMAQTSNTHTLPYGARQNVDFTSPAYLFHAERLLRRMGAHFADRPGVIGFQVDNEIGVHRLANPQVLERFRRHVMARLGGVEGANEKWGLTYWSHRLSEQADLWAPDGNTNPGYALEWERFQASLTVDFLKWQRDLLREYISPDQFVIHDLIGGHSAPSTDIQGISEIMDQTAVNIYVPMQKALELPEPELEGLYELLPGLDAGTWSALWRSDMAYSLRGPHGSRFLVTEAQASSLGGPAANIPPFPGQLRMMAHLVASRGADMLAYWHWHSLHYGGETYWGGVLGHDLEPNRIYDEVADLGAELKLLTPELKDAVPDADIAILYSRDSLKALDAMPALAQPGTPEPDHSSYHRIFTRFYQGAVDEGLQVRIVHPDSDWSHHRVLIVPALYIADDALLERIKEHARAGGHVVLTFRSGYADEWARVRWERQPALLRTEVGASYQEFTNLPTPVALRALAVDGVPDLVLPAGALAEGWADGMKAENAAVLSEYADPYLGAFAAATTNAVGSGRMTWIGTLPDRASAAAILQWAVRERGISPVADEWTVRPDSVRITSAVRPDGRRLWFAANHSHTPVRLPVPQTLSGLVDLGKPERAVGPDVELGAWDSRVLIQEQGE</sequence>
<dbReference type="InterPro" id="IPR029062">
    <property type="entry name" value="Class_I_gatase-like"/>
</dbReference>
<evidence type="ECO:0000313" key="10">
    <source>
        <dbReference type="EMBL" id="MCH6472105.1"/>
    </source>
</evidence>
<proteinExistence type="inferred from homology"/>
<protein>
    <recommendedName>
        <fullName evidence="3">beta-galactosidase</fullName>
        <ecNumber evidence="3">3.2.1.23</ecNumber>
    </recommendedName>
</protein>
<evidence type="ECO:0000256" key="4">
    <source>
        <dbReference type="ARBA" id="ARBA00022723"/>
    </source>
</evidence>
<evidence type="ECO:0000259" key="9">
    <source>
        <dbReference type="Pfam" id="PF08532"/>
    </source>
</evidence>
<keyword evidence="11" id="KW-1185">Reference proteome</keyword>
<dbReference type="InterPro" id="IPR017853">
    <property type="entry name" value="GH"/>
</dbReference>
<evidence type="ECO:0000256" key="2">
    <source>
        <dbReference type="ARBA" id="ARBA00005940"/>
    </source>
</evidence>
<dbReference type="PANTHER" id="PTHR36447">
    <property type="entry name" value="BETA-GALACTOSIDASE GANA"/>
    <property type="match status" value="1"/>
</dbReference>
<feature type="domain" description="Glycoside hydrolase family 42 N-terminal" evidence="8">
    <location>
        <begin position="7"/>
        <end position="393"/>
    </location>
</feature>